<dbReference type="Gene3D" id="3.30.420.340">
    <property type="entry name" value="UvrC, RNAse H endonuclease domain"/>
    <property type="match status" value="1"/>
</dbReference>
<dbReference type="EMBL" id="CP027059">
    <property type="protein sequence ID" value="UQZ86239.1"/>
    <property type="molecule type" value="Genomic_DNA"/>
</dbReference>
<evidence type="ECO:0000256" key="1">
    <source>
        <dbReference type="SAM" id="MobiDB-lite"/>
    </source>
</evidence>
<dbReference type="InterPro" id="IPR010994">
    <property type="entry name" value="RuvA_2-like"/>
</dbReference>
<organism evidence="3 4">
    <name type="scientific">Paenibacillus konkukensis</name>
    <dbReference type="NCBI Taxonomy" id="2020716"/>
    <lineage>
        <taxon>Bacteria</taxon>
        <taxon>Bacillati</taxon>
        <taxon>Bacillota</taxon>
        <taxon>Bacilli</taxon>
        <taxon>Bacillales</taxon>
        <taxon>Paenibacillaceae</taxon>
        <taxon>Paenibacillus</taxon>
    </lineage>
</organism>
<dbReference type="PROSITE" id="PS50165">
    <property type="entry name" value="UVRC"/>
    <property type="match status" value="1"/>
</dbReference>
<gene>
    <name evidence="3" type="primary">uvrC_2</name>
    <name evidence="3" type="ORF">SK3146_05532</name>
</gene>
<protein>
    <submittedName>
        <fullName evidence="3">UvrABC system protein C</fullName>
    </submittedName>
</protein>
<dbReference type="Gene3D" id="1.10.150.20">
    <property type="entry name" value="5' to 3' exonuclease, C-terminal subdomain"/>
    <property type="match status" value="1"/>
</dbReference>
<dbReference type="InterPro" id="IPR050066">
    <property type="entry name" value="UvrABC_protein_C"/>
</dbReference>
<dbReference type="Pfam" id="PF08459">
    <property type="entry name" value="UvrC_RNaseH_dom"/>
    <property type="match status" value="1"/>
</dbReference>
<dbReference type="Proteomes" id="UP001057134">
    <property type="component" value="Chromosome"/>
</dbReference>
<evidence type="ECO:0000313" key="4">
    <source>
        <dbReference type="Proteomes" id="UP001057134"/>
    </source>
</evidence>
<dbReference type="PANTHER" id="PTHR30562">
    <property type="entry name" value="UVRC/OXIDOREDUCTASE"/>
    <property type="match status" value="1"/>
</dbReference>
<feature type="domain" description="UvrC family homology region profile" evidence="2">
    <location>
        <begin position="1"/>
        <end position="35"/>
    </location>
</feature>
<proteinExistence type="predicted"/>
<dbReference type="InterPro" id="IPR001162">
    <property type="entry name" value="UvrC_RNase_H_dom"/>
</dbReference>
<dbReference type="SUPFAM" id="SSF47781">
    <property type="entry name" value="RuvA domain 2-like"/>
    <property type="match status" value="1"/>
</dbReference>
<evidence type="ECO:0000259" key="2">
    <source>
        <dbReference type="PROSITE" id="PS50165"/>
    </source>
</evidence>
<evidence type="ECO:0000313" key="3">
    <source>
        <dbReference type="EMBL" id="UQZ86239.1"/>
    </source>
</evidence>
<keyword evidence="4" id="KW-1185">Reference proteome</keyword>
<name>A0ABY4RWV9_9BACL</name>
<reference evidence="3" key="1">
    <citation type="submission" date="2018-02" db="EMBL/GenBank/DDBJ databases">
        <authorList>
            <person name="Kim S.-K."/>
            <person name="Jung H.-I."/>
            <person name="Lee S.-W."/>
        </authorList>
    </citation>
    <scope>NUCLEOTIDE SEQUENCE</scope>
    <source>
        <strain evidence="3">SK3146</strain>
    </source>
</reference>
<accession>A0ABY4RWV9</accession>
<dbReference type="InterPro" id="IPR038476">
    <property type="entry name" value="UvrC_RNase_H_dom_sf"/>
</dbReference>
<sequence length="180" mass="20087">MRRRYERVLKENLPLPDLVVIDGGRGQISAAVDVLENELGLYIPVCGLVKDEKHKTAQLMMGEPPEVVQLPRDSQEFYLLQRIQDEVHRFAITFHRETRAKSMIVSTLDSIPGIGEKRRKALLKHFGSLKKIKEAAIEDFKPLGIGEKLAAQILQSLNGEAEDNSSDDASPEAEEAGQEA</sequence>
<dbReference type="PANTHER" id="PTHR30562:SF1">
    <property type="entry name" value="UVRABC SYSTEM PROTEIN C"/>
    <property type="match status" value="1"/>
</dbReference>
<feature type="region of interest" description="Disordered" evidence="1">
    <location>
        <begin position="156"/>
        <end position="180"/>
    </location>
</feature>
<dbReference type="Pfam" id="PF14520">
    <property type="entry name" value="HHH_5"/>
    <property type="match status" value="1"/>
</dbReference>
<feature type="compositionally biased region" description="Acidic residues" evidence="1">
    <location>
        <begin position="160"/>
        <end position="180"/>
    </location>
</feature>
<reference evidence="3" key="2">
    <citation type="journal article" date="2021" name="J Anim Sci Technol">
        <title>Complete genome sequence of Paenibacillus konkukensis sp. nov. SK3146 as a potential probiotic strain.</title>
        <authorList>
            <person name="Jung H.I."/>
            <person name="Park S."/>
            <person name="Niu K.M."/>
            <person name="Lee S.W."/>
            <person name="Kothari D."/>
            <person name="Yi K.J."/>
            <person name="Kim S.K."/>
        </authorList>
    </citation>
    <scope>NUCLEOTIDE SEQUENCE</scope>
    <source>
        <strain evidence="3">SK3146</strain>
    </source>
</reference>